<dbReference type="EMBL" id="CM001231">
    <property type="protein sequence ID" value="EHA58406.1"/>
    <property type="molecule type" value="Genomic_DNA"/>
</dbReference>
<organism evidence="2 3">
    <name type="scientific">Pyricularia oryzae (strain 70-15 / ATCC MYA-4617 / FGSC 8958)</name>
    <name type="common">Rice blast fungus</name>
    <name type="synonym">Magnaporthe oryzae</name>
    <dbReference type="NCBI Taxonomy" id="242507"/>
    <lineage>
        <taxon>Eukaryota</taxon>
        <taxon>Fungi</taxon>
        <taxon>Dikarya</taxon>
        <taxon>Ascomycota</taxon>
        <taxon>Pezizomycotina</taxon>
        <taxon>Sordariomycetes</taxon>
        <taxon>Sordariomycetidae</taxon>
        <taxon>Magnaporthales</taxon>
        <taxon>Pyriculariaceae</taxon>
        <taxon>Pyricularia</taxon>
    </lineage>
</organism>
<evidence type="ECO:0008006" key="4">
    <source>
        <dbReference type="Google" id="ProtNLM"/>
    </source>
</evidence>
<protein>
    <recommendedName>
        <fullName evidence="4">Fungal N-terminal domain-containing protein</fullName>
    </recommendedName>
</protein>
<accession>G4MKM3</accession>
<feature type="compositionally biased region" description="Polar residues" evidence="1">
    <location>
        <begin position="165"/>
        <end position="176"/>
    </location>
</feature>
<keyword evidence="3" id="KW-1185">Reference proteome</keyword>
<name>G4MKM3_PYRO7</name>
<dbReference type="KEGG" id="mgr:MGG_16530"/>
<sequence>MSFGYSVGDLIAGANMTNKLIHIMSGTSGASIEYQEAMAELCAMQDAFIQISRMHRASDVRLFPQATVNAVSVIVIQSMDTIGKFLKRTKSYHKAIGRGEACGVEGSWRKVGWALFKEHELKELRDSLHTRLASVNTLLTVAKHFKTDIVYLHPVKNNTSRHDNSSPSTQQETSPLASAATLVISETIPEEQFSVETETDAAQIVQIQHVGLGSALGEKNVDLATIMVRVEART</sequence>
<proteinExistence type="predicted"/>
<dbReference type="HOGENOM" id="CLU_1185204_0_0_1"/>
<reference evidence="2 3" key="1">
    <citation type="journal article" date="2005" name="Nature">
        <title>The genome sequence of the rice blast fungus Magnaporthe grisea.</title>
        <authorList>
            <person name="Dean R.A."/>
            <person name="Talbot N.J."/>
            <person name="Ebbole D.J."/>
            <person name="Farman M.L."/>
            <person name="Mitchell T.K."/>
            <person name="Orbach M.J."/>
            <person name="Thon M."/>
            <person name="Kulkarni R."/>
            <person name="Xu J.R."/>
            <person name="Pan H."/>
            <person name="Read N.D."/>
            <person name="Lee Y.H."/>
            <person name="Carbone I."/>
            <person name="Brown D."/>
            <person name="Oh Y.Y."/>
            <person name="Donofrio N."/>
            <person name="Jeong J.S."/>
            <person name="Soanes D.M."/>
            <person name="Djonovic S."/>
            <person name="Kolomiets E."/>
            <person name="Rehmeyer C."/>
            <person name="Li W."/>
            <person name="Harding M."/>
            <person name="Kim S."/>
            <person name="Lebrun M.H."/>
            <person name="Bohnert H."/>
            <person name="Coughlan S."/>
            <person name="Butler J."/>
            <person name="Calvo S."/>
            <person name="Ma L.J."/>
            <person name="Nicol R."/>
            <person name="Purcell S."/>
            <person name="Nusbaum C."/>
            <person name="Galagan J.E."/>
            <person name="Birren B.W."/>
        </authorList>
    </citation>
    <scope>NUCLEOTIDE SEQUENCE [LARGE SCALE GENOMIC DNA]</scope>
    <source>
        <strain evidence="3">70-15 / ATCC MYA-4617 / FGSC 8958</strain>
    </source>
</reference>
<dbReference type="RefSeq" id="XP_003711018.1">
    <property type="nucleotide sequence ID" value="XM_003710970.1"/>
</dbReference>
<dbReference type="OrthoDB" id="3045089at2759"/>
<dbReference type="AlphaFoldDB" id="G4MKM3"/>
<evidence type="ECO:0000256" key="1">
    <source>
        <dbReference type="SAM" id="MobiDB-lite"/>
    </source>
</evidence>
<dbReference type="GeneID" id="12986889"/>
<evidence type="ECO:0000313" key="2">
    <source>
        <dbReference type="EMBL" id="EHA58406.1"/>
    </source>
</evidence>
<dbReference type="PANTHER" id="PTHR38886">
    <property type="entry name" value="SESA DOMAIN-CONTAINING PROTEIN"/>
    <property type="match status" value="1"/>
</dbReference>
<evidence type="ECO:0000313" key="3">
    <source>
        <dbReference type="Proteomes" id="UP000009058"/>
    </source>
</evidence>
<dbReference type="InParanoid" id="G4MKM3"/>
<dbReference type="PANTHER" id="PTHR38886:SF1">
    <property type="entry name" value="NACHT-NTPASE AND P-LOOP NTPASES N-TERMINAL DOMAIN-CONTAINING PROTEIN"/>
    <property type="match status" value="1"/>
</dbReference>
<feature type="region of interest" description="Disordered" evidence="1">
    <location>
        <begin position="156"/>
        <end position="176"/>
    </location>
</feature>
<gene>
    <name evidence="2" type="ORF">MGG_16530</name>
</gene>
<reference key="2">
    <citation type="submission" date="2011-05" db="EMBL/GenBank/DDBJ databases">
        <title>The Genome Sequence of Magnaporthe oryzae 70-15.</title>
        <authorList>
            <consortium name="The Broad Institute Genome Sequencing Platform"/>
            <person name="Ma L.-J."/>
            <person name="Dead R."/>
            <person name="Young S.K."/>
            <person name="Zeng Q."/>
            <person name="Gargeya S."/>
            <person name="Fitzgerald M."/>
            <person name="Haas B."/>
            <person name="Abouelleil A."/>
            <person name="Alvarado L."/>
            <person name="Arachchi H.M."/>
            <person name="Berlin A."/>
            <person name="Brown A."/>
            <person name="Chapman S.B."/>
            <person name="Chen Z."/>
            <person name="Dunbar C."/>
            <person name="Freedman E."/>
            <person name="Gearin G."/>
            <person name="Gellesch M."/>
            <person name="Goldberg J."/>
            <person name="Griggs A."/>
            <person name="Gujja S."/>
            <person name="Heiman D."/>
            <person name="Howarth C."/>
            <person name="Larson L."/>
            <person name="Lui A."/>
            <person name="MacDonald P.J.P."/>
            <person name="Mehta T."/>
            <person name="Montmayeur A."/>
            <person name="Murphy C."/>
            <person name="Neiman D."/>
            <person name="Pearson M."/>
            <person name="Priest M."/>
            <person name="Roberts A."/>
            <person name="Saif S."/>
            <person name="Shea T."/>
            <person name="Shenoy N."/>
            <person name="Sisk P."/>
            <person name="Stolte C."/>
            <person name="Sykes S."/>
            <person name="Yandava C."/>
            <person name="Wortman J."/>
            <person name="Nusbaum C."/>
            <person name="Birren B."/>
        </authorList>
    </citation>
    <scope>NUCLEOTIDE SEQUENCE</scope>
    <source>
        <strain>70-15</strain>
    </source>
</reference>
<dbReference type="eggNOG" id="ENOG502SXFC">
    <property type="taxonomic scope" value="Eukaryota"/>
</dbReference>
<dbReference type="Proteomes" id="UP000009058">
    <property type="component" value="Chromosome 1"/>
</dbReference>
<dbReference type="VEuPathDB" id="FungiDB:MGG_16530"/>
<dbReference type="OMA" id="ISRMHRA"/>